<evidence type="ECO:0000259" key="18">
    <source>
        <dbReference type="Pfam" id="PF03717"/>
    </source>
</evidence>
<dbReference type="PANTHER" id="PTHR30627:SF1">
    <property type="entry name" value="PEPTIDOGLYCAN D,D-TRANSPEPTIDASE FTSI"/>
    <property type="match status" value="1"/>
</dbReference>
<keyword evidence="6 16" id="KW-0645">Protease</keyword>
<dbReference type="Gene3D" id="3.90.1310.10">
    <property type="entry name" value="Penicillin-binding protein 2a (Domain 2)"/>
    <property type="match status" value="1"/>
</dbReference>
<dbReference type="RefSeq" id="WP_058496298.1">
    <property type="nucleotide sequence ID" value="NZ_CAAAIU010000005.1"/>
</dbReference>
<dbReference type="Proteomes" id="UP000054736">
    <property type="component" value="Unassembled WGS sequence"/>
</dbReference>
<dbReference type="Pfam" id="PF03717">
    <property type="entry name" value="PBP_dimer"/>
    <property type="match status" value="1"/>
</dbReference>
<evidence type="ECO:0000256" key="12">
    <source>
        <dbReference type="ARBA" id="ARBA00023136"/>
    </source>
</evidence>
<reference evidence="19 20" key="1">
    <citation type="submission" date="2015-11" db="EMBL/GenBank/DDBJ databases">
        <title>Genomic analysis of 38 Legionella species identifies large and diverse effector repertoires.</title>
        <authorList>
            <person name="Burstein D."/>
            <person name="Amaro F."/>
            <person name="Zusman T."/>
            <person name="Lifshitz Z."/>
            <person name="Cohen O."/>
            <person name="Gilbert J.A."/>
            <person name="Pupko T."/>
            <person name="Shuman H.A."/>
            <person name="Segal G."/>
        </authorList>
    </citation>
    <scope>NUCLEOTIDE SEQUENCE [LARGE SCALE GENOMIC DNA]</scope>
    <source>
        <strain evidence="19 20">ATCC 700990</strain>
    </source>
</reference>
<dbReference type="UniPathway" id="UPA00219"/>
<evidence type="ECO:0000256" key="16">
    <source>
        <dbReference type="HAMAP-Rule" id="MF_02080"/>
    </source>
</evidence>
<keyword evidence="11 16" id="KW-1133">Transmembrane helix</keyword>
<evidence type="ECO:0000256" key="9">
    <source>
        <dbReference type="ARBA" id="ARBA00022960"/>
    </source>
</evidence>
<keyword evidence="9 16" id="KW-0133">Cell shape</keyword>
<name>A0A0W0SQX2_9GAMM</name>
<keyword evidence="15 16" id="KW-0961">Cell wall biogenesis/degradation</keyword>
<feature type="domain" description="Penicillin-binding protein transpeptidase" evidence="17">
    <location>
        <begin position="242"/>
        <end position="538"/>
    </location>
</feature>
<dbReference type="GO" id="GO:0043093">
    <property type="term" value="P:FtsZ-dependent cytokinesis"/>
    <property type="evidence" value="ECO:0007669"/>
    <property type="project" value="UniProtKB-UniRule"/>
</dbReference>
<evidence type="ECO:0000256" key="1">
    <source>
        <dbReference type="ARBA" id="ARBA00004370"/>
    </source>
</evidence>
<dbReference type="GO" id="GO:0071555">
    <property type="term" value="P:cell wall organization"/>
    <property type="evidence" value="ECO:0007669"/>
    <property type="project" value="UniProtKB-KW"/>
</dbReference>
<dbReference type="InterPro" id="IPR012338">
    <property type="entry name" value="Beta-lactam/transpept-like"/>
</dbReference>
<dbReference type="HAMAP" id="MF_02080">
    <property type="entry name" value="FtsI_transpept"/>
    <property type="match status" value="1"/>
</dbReference>
<evidence type="ECO:0000259" key="17">
    <source>
        <dbReference type="Pfam" id="PF00905"/>
    </source>
</evidence>
<feature type="domain" description="Penicillin-binding protein dimerisation" evidence="18">
    <location>
        <begin position="53"/>
        <end position="202"/>
    </location>
</feature>
<dbReference type="AlphaFoldDB" id="A0A0W0SQX2"/>
<evidence type="ECO:0000256" key="6">
    <source>
        <dbReference type="ARBA" id="ARBA00022670"/>
    </source>
</evidence>
<dbReference type="InterPro" id="IPR001460">
    <property type="entry name" value="PCN-bd_Tpept"/>
</dbReference>
<dbReference type="GO" id="GO:0009252">
    <property type="term" value="P:peptidoglycan biosynthetic process"/>
    <property type="evidence" value="ECO:0007669"/>
    <property type="project" value="UniProtKB-UniRule"/>
</dbReference>
<dbReference type="GO" id="GO:0008955">
    <property type="term" value="F:peptidoglycan glycosyltransferase activity"/>
    <property type="evidence" value="ECO:0007669"/>
    <property type="project" value="InterPro"/>
</dbReference>
<dbReference type="GO" id="GO:0008658">
    <property type="term" value="F:penicillin binding"/>
    <property type="evidence" value="ECO:0007669"/>
    <property type="project" value="InterPro"/>
</dbReference>
<comment type="catalytic activity">
    <reaction evidence="16">
        <text>Preferential cleavage: (Ac)2-L-Lys-D-Ala-|-D-Ala. Also transpeptidation of peptidyl-alanyl moieties that are N-acyl substituents of D-alanine.</text>
        <dbReference type="EC" id="3.4.16.4"/>
    </reaction>
</comment>
<dbReference type="InterPro" id="IPR005311">
    <property type="entry name" value="PBP_dimer"/>
</dbReference>
<dbReference type="Gene3D" id="1.10.150.770">
    <property type="match status" value="1"/>
</dbReference>
<keyword evidence="13 16" id="KW-0717">Septation</keyword>
<evidence type="ECO:0000256" key="11">
    <source>
        <dbReference type="ARBA" id="ARBA00022989"/>
    </source>
</evidence>
<dbReference type="OrthoDB" id="9766847at2"/>
<dbReference type="GO" id="GO:0006508">
    <property type="term" value="P:proteolysis"/>
    <property type="evidence" value="ECO:0007669"/>
    <property type="project" value="UniProtKB-KW"/>
</dbReference>
<comment type="function">
    <text evidence="16">Catalyzes cross-linking of the peptidoglycan cell wall at the division septum.</text>
</comment>
<accession>A0A0W0SQX2</accession>
<dbReference type="InterPro" id="IPR036138">
    <property type="entry name" value="PBP_dimer_sf"/>
</dbReference>
<dbReference type="InterPro" id="IPR037532">
    <property type="entry name" value="FtsI_transpept"/>
</dbReference>
<dbReference type="SUPFAM" id="SSF56519">
    <property type="entry name" value="Penicillin binding protein dimerisation domain"/>
    <property type="match status" value="1"/>
</dbReference>
<dbReference type="GO" id="GO:0009002">
    <property type="term" value="F:serine-type D-Ala-D-Ala carboxypeptidase activity"/>
    <property type="evidence" value="ECO:0007669"/>
    <property type="project" value="UniProtKB-UniRule"/>
</dbReference>
<dbReference type="Gene3D" id="3.30.450.330">
    <property type="match status" value="1"/>
</dbReference>
<dbReference type="GO" id="GO:0008360">
    <property type="term" value="P:regulation of cell shape"/>
    <property type="evidence" value="ECO:0007669"/>
    <property type="project" value="UniProtKB-KW"/>
</dbReference>
<keyword evidence="10 16" id="KW-0573">Peptidoglycan synthesis</keyword>
<evidence type="ECO:0000256" key="2">
    <source>
        <dbReference type="ARBA" id="ARBA00022475"/>
    </source>
</evidence>
<dbReference type="InterPro" id="IPR050515">
    <property type="entry name" value="Beta-lactam/transpept"/>
</dbReference>
<dbReference type="GO" id="GO:0005886">
    <property type="term" value="C:plasma membrane"/>
    <property type="evidence" value="ECO:0007669"/>
    <property type="project" value="UniProtKB-SubCell"/>
</dbReference>
<dbReference type="STRING" id="1212489.Ldro_2009"/>
<evidence type="ECO:0000256" key="3">
    <source>
        <dbReference type="ARBA" id="ARBA00022519"/>
    </source>
</evidence>
<evidence type="ECO:0000256" key="14">
    <source>
        <dbReference type="ARBA" id="ARBA00023306"/>
    </source>
</evidence>
<keyword evidence="20" id="KW-1185">Reference proteome</keyword>
<keyword evidence="14 16" id="KW-0131">Cell cycle</keyword>
<dbReference type="GO" id="GO:0000917">
    <property type="term" value="P:division septum assembly"/>
    <property type="evidence" value="ECO:0007669"/>
    <property type="project" value="UniProtKB-KW"/>
</dbReference>
<evidence type="ECO:0000313" key="19">
    <source>
        <dbReference type="EMBL" id="KTC85684.1"/>
    </source>
</evidence>
<evidence type="ECO:0000256" key="13">
    <source>
        <dbReference type="ARBA" id="ARBA00023210"/>
    </source>
</evidence>
<sequence length="554" mass="60368">MKNNGHWARLIVISSFFLLLLAALLWRMLDLTILHRQFLQGQGDARSLRVVDISAHRGMITDRHGIPLAVSTPVQSVWINPKTFAPDSKQLAELCRLLGLSSRSLQAGVRQASTREFLYLHRQLPPMLAKKIEELGIPGVNFQQEFKRYYPEGDSTAQLLGFTNIDDIGIEGLELAYQDWLMGINGKKRVVKDRMGQIIEELGLLKAPRPGHDLVLSIDRRIQYLAYHELQNTMDKFAAKSGSVIVLDTQNGEILAAANAPSFNPNARGRYTLDSYRNKALTDTFEPGSVIKPFSIASALGSGLFKPDTVIDTRPSWMIVHGHTIRDLHNYGVLDVTGVLQHSSNVGVSKMVLASPPDQLIGLLQRSGFGQRTESGYPGESDGGIINVKDANPFVLGTLSFGYGMTVTTLQLARGYAIFANQGQLIPVSLLHTEAKVVGEQVLDKKTAAQVLAMLEAVLGNEGTGRSARVPGYRVAGKTGTAQIAGKNGYEKNRHIASFVGIAPVSHPRLVVAVVIHEPTKNGYYAAAVAAPLFAQVMSGALRILDIPPDQSTI</sequence>
<evidence type="ECO:0000256" key="4">
    <source>
        <dbReference type="ARBA" id="ARBA00022618"/>
    </source>
</evidence>
<dbReference type="SUPFAM" id="SSF56601">
    <property type="entry name" value="beta-lactamase/transpeptidase-like"/>
    <property type="match status" value="1"/>
</dbReference>
<proteinExistence type="inferred from homology"/>
<organism evidence="19 20">
    <name type="scientific">Legionella drozanskii LLAP-1</name>
    <dbReference type="NCBI Taxonomy" id="1212489"/>
    <lineage>
        <taxon>Bacteria</taxon>
        <taxon>Pseudomonadati</taxon>
        <taxon>Pseudomonadota</taxon>
        <taxon>Gammaproteobacteria</taxon>
        <taxon>Legionellales</taxon>
        <taxon>Legionellaceae</taxon>
        <taxon>Legionella</taxon>
    </lineage>
</organism>
<keyword evidence="5 16" id="KW-0121">Carboxypeptidase</keyword>
<feature type="transmembrane region" description="Helical" evidence="16">
    <location>
        <begin position="6"/>
        <end position="26"/>
    </location>
</feature>
<dbReference type="PATRIC" id="fig|1212489.4.peg.2122"/>
<evidence type="ECO:0000256" key="5">
    <source>
        <dbReference type="ARBA" id="ARBA00022645"/>
    </source>
</evidence>
<keyword evidence="3 16" id="KW-0997">Cell inner membrane</keyword>
<keyword evidence="2 16" id="KW-1003">Cell membrane</keyword>
<dbReference type="PANTHER" id="PTHR30627">
    <property type="entry name" value="PEPTIDOGLYCAN D,D-TRANSPEPTIDASE"/>
    <property type="match status" value="1"/>
</dbReference>
<evidence type="ECO:0000313" key="20">
    <source>
        <dbReference type="Proteomes" id="UP000054736"/>
    </source>
</evidence>
<dbReference type="EMBL" id="LNXY01000027">
    <property type="protein sequence ID" value="KTC85684.1"/>
    <property type="molecule type" value="Genomic_DNA"/>
</dbReference>
<dbReference type="EC" id="3.4.16.4" evidence="16"/>
<comment type="pathway">
    <text evidence="16">Cell wall biogenesis; peptidoglycan biosynthesis.</text>
</comment>
<protein>
    <recommendedName>
        <fullName evidence="16">Peptidoglycan D,D-transpeptidase FtsI</fullName>
        <ecNumber evidence="16">3.4.16.4</ecNumber>
    </recommendedName>
    <alternativeName>
        <fullName evidence="16">Penicillin-binding protein 3</fullName>
        <shortName evidence="16">PBP-3</shortName>
    </alternativeName>
</protein>
<dbReference type="Gene3D" id="3.40.710.10">
    <property type="entry name" value="DD-peptidase/beta-lactamase superfamily"/>
    <property type="match status" value="1"/>
</dbReference>
<evidence type="ECO:0000256" key="7">
    <source>
        <dbReference type="ARBA" id="ARBA00022692"/>
    </source>
</evidence>
<keyword evidence="7 16" id="KW-0812">Transmembrane</keyword>
<keyword evidence="12 16" id="KW-0472">Membrane</keyword>
<feature type="active site" description="Acyl-ester intermediate" evidence="16">
    <location>
        <position position="289"/>
    </location>
</feature>
<evidence type="ECO:0000256" key="10">
    <source>
        <dbReference type="ARBA" id="ARBA00022984"/>
    </source>
</evidence>
<comment type="similarity">
    <text evidence="16">Belongs to the transpeptidase family. FtsI subfamily.</text>
</comment>
<comment type="caution">
    <text evidence="19">The sequence shown here is derived from an EMBL/GenBank/DDBJ whole genome shotgun (WGS) entry which is preliminary data.</text>
</comment>
<evidence type="ECO:0000256" key="8">
    <source>
        <dbReference type="ARBA" id="ARBA00022801"/>
    </source>
</evidence>
<keyword evidence="4 16" id="KW-0132">Cell division</keyword>
<gene>
    <name evidence="16 19" type="primary">ftsI</name>
    <name evidence="19" type="ORF">Ldro_2009</name>
</gene>
<dbReference type="Pfam" id="PF00905">
    <property type="entry name" value="Transpeptidase"/>
    <property type="match status" value="1"/>
</dbReference>
<comment type="subcellular location">
    <subcellularLocation>
        <location evidence="16">Cell inner membrane</location>
        <topology evidence="16">Single-pass membrane protein</topology>
    </subcellularLocation>
    <subcellularLocation>
        <location evidence="1">Membrane</location>
    </subcellularLocation>
</comment>
<evidence type="ECO:0000256" key="15">
    <source>
        <dbReference type="ARBA" id="ARBA00023316"/>
    </source>
</evidence>
<keyword evidence="8 16" id="KW-0378">Hydrolase</keyword>